<protein>
    <recommendedName>
        <fullName evidence="4">Dual specificity protein phosphatase VP2</fullName>
        <ecNumber evidence="3">3.1.3.16</ecNumber>
        <ecNumber evidence="2">3.1.3.48</ecNumber>
    </recommendedName>
</protein>
<evidence type="ECO:0000313" key="14">
    <source>
        <dbReference type="EMBL" id="QBM01054.1"/>
    </source>
</evidence>
<keyword evidence="15" id="KW-1185">Reference proteome</keyword>
<evidence type="ECO:0000259" key="13">
    <source>
        <dbReference type="Pfam" id="PF02957"/>
    </source>
</evidence>
<feature type="region of interest" description="Disordered" evidence="12">
    <location>
        <begin position="71"/>
        <end position="144"/>
    </location>
</feature>
<evidence type="ECO:0000256" key="2">
    <source>
        <dbReference type="ARBA" id="ARBA00013064"/>
    </source>
</evidence>
<feature type="domain" description="Hepatitis TT virus Orf2/Gyrovirus Vp2 N-terminal" evidence="13">
    <location>
        <begin position="27"/>
        <end position="69"/>
    </location>
</feature>
<comment type="similarity">
    <text evidence="1">Belongs to the gyrovirus protein VP2 family.</text>
</comment>
<evidence type="ECO:0000256" key="3">
    <source>
        <dbReference type="ARBA" id="ARBA00013081"/>
    </source>
</evidence>
<keyword evidence="7" id="KW-0904">Protein phosphatase</keyword>
<dbReference type="InterPro" id="IPR004118">
    <property type="entry name" value="HEV_TT_vir_Orf2/Gyrovir_Vp2_N"/>
</dbReference>
<dbReference type="KEGG" id="vg:80535962"/>
<name>A0A482D3C0_9VIRU</name>
<evidence type="ECO:0000256" key="10">
    <source>
        <dbReference type="ARBA" id="ARBA00048336"/>
    </source>
</evidence>
<organism evidence="14">
    <name type="scientific">Gyrovirus 11</name>
    <dbReference type="NCBI Taxonomy" id="2547963"/>
    <lineage>
        <taxon>Viruses</taxon>
        <taxon>Monodnaviria</taxon>
        <taxon>Shotokuvirae</taxon>
        <taxon>Commensaviricota</taxon>
        <taxon>Cardeaviricetes</taxon>
        <taxon>Sanitavirales</taxon>
        <taxon>Anelloviridae</taxon>
        <taxon>Gyrovirus</taxon>
        <taxon>Gyrovirus myferr1</taxon>
    </lineage>
</organism>
<evidence type="ECO:0000256" key="4">
    <source>
        <dbReference type="ARBA" id="ARBA00017219"/>
    </source>
</evidence>
<dbReference type="EMBL" id="MH638372">
    <property type="protein sequence ID" value="QBM01054.1"/>
    <property type="molecule type" value="Genomic_DNA"/>
</dbReference>
<feature type="region of interest" description="Disordered" evidence="12">
    <location>
        <begin position="185"/>
        <end position="206"/>
    </location>
</feature>
<evidence type="ECO:0000256" key="1">
    <source>
        <dbReference type="ARBA" id="ARBA00008237"/>
    </source>
</evidence>
<feature type="compositionally biased region" description="Acidic residues" evidence="12">
    <location>
        <begin position="194"/>
        <end position="206"/>
    </location>
</feature>
<evidence type="ECO:0000256" key="8">
    <source>
        <dbReference type="ARBA" id="ARBA00024766"/>
    </source>
</evidence>
<dbReference type="RefSeq" id="YP_010797949.1">
    <property type="nucleotide sequence ID" value="NC_076264.1"/>
</dbReference>
<evidence type="ECO:0000256" key="5">
    <source>
        <dbReference type="ARBA" id="ARBA00022518"/>
    </source>
</evidence>
<sequence length="206" mass="23121">MSDQPYRFCKKIPPPPGWHKTAFNYAIARWLTQCRALHNEICPCGHFRDHWFQEDLTTSRSVATQTECLLPPEPPLRQPKEHTPAPAATGTTKDKAGRRAGRYDPLDFIFGPRPGTARENVPNRAPKPGSCNEKKKEKRKNVASGWSATKYCRLQKTPKQTVINRSGTEPWPDSDDITDEDILTVHGTDGEVITTEDDTGTPPDTD</sequence>
<comment type="function">
    <text evidence="8">May act as a scaffold protein in virion assembly. May also play a role in intracellular signaling during viral replication.</text>
</comment>
<evidence type="ECO:0000256" key="11">
    <source>
        <dbReference type="ARBA" id="ARBA00051722"/>
    </source>
</evidence>
<feature type="compositionally biased region" description="Basic and acidic residues" evidence="12">
    <location>
        <begin position="92"/>
        <end position="105"/>
    </location>
</feature>
<keyword evidence="5" id="KW-0244">Early protein</keyword>
<accession>A0A482D3C0</accession>
<evidence type="ECO:0000256" key="9">
    <source>
        <dbReference type="ARBA" id="ARBA00047761"/>
    </source>
</evidence>
<dbReference type="EC" id="3.1.3.48" evidence="2"/>
<dbReference type="GO" id="GO:0004725">
    <property type="term" value="F:protein tyrosine phosphatase activity"/>
    <property type="evidence" value="ECO:0007669"/>
    <property type="project" value="UniProtKB-EC"/>
</dbReference>
<keyword evidence="6" id="KW-0378">Hydrolase</keyword>
<dbReference type="EC" id="3.1.3.16" evidence="3"/>
<dbReference type="GO" id="GO:0004722">
    <property type="term" value="F:protein serine/threonine phosphatase activity"/>
    <property type="evidence" value="ECO:0007669"/>
    <property type="project" value="UniProtKB-EC"/>
</dbReference>
<dbReference type="Pfam" id="PF02957">
    <property type="entry name" value="TT_ORF2-like"/>
    <property type="match status" value="1"/>
</dbReference>
<evidence type="ECO:0000256" key="6">
    <source>
        <dbReference type="ARBA" id="ARBA00022801"/>
    </source>
</evidence>
<dbReference type="Proteomes" id="UP000679611">
    <property type="component" value="Segment"/>
</dbReference>
<evidence type="ECO:0000313" key="15">
    <source>
        <dbReference type="Proteomes" id="UP000679611"/>
    </source>
</evidence>
<reference evidence="14" key="1">
    <citation type="submission" date="2018-07" db="EMBL/GenBank/DDBJ databases">
        <title>A novel gyrovirus found in passerines from a remote rainforest in French Guiana shows unusual genomic features.</title>
        <authorList>
            <person name="Truchado D.A."/>
            <person name="Gomez-Lucia E."/>
            <person name="Domenech A."/>
            <person name="Diaz-Piqueras J.M."/>
            <person name="Perez-Tris J."/>
            <person name="Schmidt-Chanasit J."/>
            <person name="Cadar D."/>
            <person name="Benitez L."/>
        </authorList>
    </citation>
    <scope>NUCLEOTIDE SEQUENCE</scope>
</reference>
<comment type="catalytic activity">
    <reaction evidence="11">
        <text>O-phospho-L-tyrosyl-[protein] + H2O = L-tyrosyl-[protein] + phosphate</text>
        <dbReference type="Rhea" id="RHEA:10684"/>
        <dbReference type="Rhea" id="RHEA-COMP:10136"/>
        <dbReference type="Rhea" id="RHEA-COMP:20101"/>
        <dbReference type="ChEBI" id="CHEBI:15377"/>
        <dbReference type="ChEBI" id="CHEBI:43474"/>
        <dbReference type="ChEBI" id="CHEBI:46858"/>
        <dbReference type="ChEBI" id="CHEBI:61978"/>
        <dbReference type="EC" id="3.1.3.48"/>
    </reaction>
</comment>
<comment type="catalytic activity">
    <reaction evidence="9">
        <text>O-phospho-L-seryl-[protein] + H2O = L-seryl-[protein] + phosphate</text>
        <dbReference type="Rhea" id="RHEA:20629"/>
        <dbReference type="Rhea" id="RHEA-COMP:9863"/>
        <dbReference type="Rhea" id="RHEA-COMP:11604"/>
        <dbReference type="ChEBI" id="CHEBI:15377"/>
        <dbReference type="ChEBI" id="CHEBI:29999"/>
        <dbReference type="ChEBI" id="CHEBI:43474"/>
        <dbReference type="ChEBI" id="CHEBI:83421"/>
        <dbReference type="EC" id="3.1.3.16"/>
    </reaction>
</comment>
<evidence type="ECO:0000256" key="12">
    <source>
        <dbReference type="SAM" id="MobiDB-lite"/>
    </source>
</evidence>
<dbReference type="GeneID" id="80535962"/>
<comment type="catalytic activity">
    <reaction evidence="10">
        <text>O-phospho-L-threonyl-[protein] + H2O = L-threonyl-[protein] + phosphate</text>
        <dbReference type="Rhea" id="RHEA:47004"/>
        <dbReference type="Rhea" id="RHEA-COMP:11060"/>
        <dbReference type="Rhea" id="RHEA-COMP:11605"/>
        <dbReference type="ChEBI" id="CHEBI:15377"/>
        <dbReference type="ChEBI" id="CHEBI:30013"/>
        <dbReference type="ChEBI" id="CHEBI:43474"/>
        <dbReference type="ChEBI" id="CHEBI:61977"/>
        <dbReference type="EC" id="3.1.3.16"/>
    </reaction>
</comment>
<evidence type="ECO:0000256" key="7">
    <source>
        <dbReference type="ARBA" id="ARBA00022912"/>
    </source>
</evidence>
<proteinExistence type="inferred from homology"/>